<dbReference type="Pfam" id="PF15739">
    <property type="entry name" value="TSNAXIP1_N"/>
    <property type="match status" value="1"/>
</dbReference>
<feature type="domain" description="Translin-associated factor X-interacting protein 1 N-terminal" evidence="4">
    <location>
        <begin position="103"/>
        <end position="214"/>
    </location>
</feature>
<evidence type="ECO:0000313" key="6">
    <source>
        <dbReference type="Proteomes" id="UP001044222"/>
    </source>
</evidence>
<evidence type="ECO:0000256" key="2">
    <source>
        <dbReference type="SAM" id="Coils"/>
    </source>
</evidence>
<proteinExistence type="predicted"/>
<organism evidence="5 6">
    <name type="scientific">Anguilla anguilla</name>
    <name type="common">European freshwater eel</name>
    <name type="synonym">Muraena anguilla</name>
    <dbReference type="NCBI Taxonomy" id="7936"/>
    <lineage>
        <taxon>Eukaryota</taxon>
        <taxon>Metazoa</taxon>
        <taxon>Chordata</taxon>
        <taxon>Craniata</taxon>
        <taxon>Vertebrata</taxon>
        <taxon>Euteleostomi</taxon>
        <taxon>Actinopterygii</taxon>
        <taxon>Neopterygii</taxon>
        <taxon>Teleostei</taxon>
        <taxon>Anguilliformes</taxon>
        <taxon>Anguillidae</taxon>
        <taxon>Anguilla</taxon>
    </lineage>
</organism>
<keyword evidence="6" id="KW-1185">Reference proteome</keyword>
<evidence type="ECO:0000313" key="5">
    <source>
        <dbReference type="EMBL" id="KAG5848481.1"/>
    </source>
</evidence>
<comment type="caution">
    <text evidence="5">The sequence shown here is derived from an EMBL/GenBank/DDBJ whole genome shotgun (WGS) entry which is preliminary data.</text>
</comment>
<feature type="compositionally biased region" description="Basic and acidic residues" evidence="3">
    <location>
        <begin position="25"/>
        <end position="37"/>
    </location>
</feature>
<dbReference type="InterPro" id="IPR032755">
    <property type="entry name" value="TSNAXIP1_N"/>
</dbReference>
<evidence type="ECO:0000256" key="1">
    <source>
        <dbReference type="ARBA" id="ARBA00023054"/>
    </source>
</evidence>
<dbReference type="AlphaFoldDB" id="A0A9D3MI71"/>
<dbReference type="PANTHER" id="PTHR16306:SF0">
    <property type="entry name" value="TRANSLIN-ASSOCIATED FACTOR X-INTERACTING PROTEIN 1"/>
    <property type="match status" value="1"/>
</dbReference>
<reference evidence="5" key="1">
    <citation type="submission" date="2021-01" db="EMBL/GenBank/DDBJ databases">
        <title>A chromosome-scale assembly of European eel, Anguilla anguilla.</title>
        <authorList>
            <person name="Henkel C."/>
            <person name="Jong-Raadsen S.A."/>
            <person name="Dufour S."/>
            <person name="Weltzien F.-A."/>
            <person name="Palstra A.P."/>
            <person name="Pelster B."/>
            <person name="Spaink H.P."/>
            <person name="Van Den Thillart G.E."/>
            <person name="Jansen H."/>
            <person name="Zahm M."/>
            <person name="Klopp C."/>
            <person name="Cedric C."/>
            <person name="Louis A."/>
            <person name="Berthelot C."/>
            <person name="Parey E."/>
            <person name="Roest Crollius H."/>
            <person name="Montfort J."/>
            <person name="Robinson-Rechavi M."/>
            <person name="Bucao C."/>
            <person name="Bouchez O."/>
            <person name="Gislard M."/>
            <person name="Lluch J."/>
            <person name="Milhes M."/>
            <person name="Lampietro C."/>
            <person name="Lopez Roques C."/>
            <person name="Donnadieu C."/>
            <person name="Braasch I."/>
            <person name="Desvignes T."/>
            <person name="Postlethwait J."/>
            <person name="Bobe J."/>
            <person name="Guiguen Y."/>
            <person name="Dirks R."/>
        </authorList>
    </citation>
    <scope>NUCLEOTIDE SEQUENCE</scope>
    <source>
        <strain evidence="5">Tag_6206</strain>
        <tissue evidence="5">Liver</tissue>
    </source>
</reference>
<name>A0A9D3MI71_ANGAN</name>
<dbReference type="PANTHER" id="PTHR16306">
    <property type="entry name" value="TRANSLIN-ASSOCIATED FACTOR X-INTERACTING PROTEIN 1"/>
    <property type="match status" value="1"/>
</dbReference>
<keyword evidence="1 2" id="KW-0175">Coiled coil</keyword>
<protein>
    <recommendedName>
        <fullName evidence="4">Translin-associated factor X-interacting protein 1 N-terminal domain-containing protein</fullName>
    </recommendedName>
</protein>
<gene>
    <name evidence="5" type="ORF">ANANG_G00098900</name>
</gene>
<evidence type="ECO:0000259" key="4">
    <source>
        <dbReference type="Pfam" id="PF15739"/>
    </source>
</evidence>
<feature type="coiled-coil region" evidence="2">
    <location>
        <begin position="279"/>
        <end position="357"/>
    </location>
</feature>
<dbReference type="GO" id="GO:0005737">
    <property type="term" value="C:cytoplasm"/>
    <property type="evidence" value="ECO:0007669"/>
    <property type="project" value="TreeGrafter"/>
</dbReference>
<dbReference type="EMBL" id="JAFIRN010000005">
    <property type="protein sequence ID" value="KAG5848481.1"/>
    <property type="molecule type" value="Genomic_DNA"/>
</dbReference>
<evidence type="ECO:0000256" key="3">
    <source>
        <dbReference type="SAM" id="MobiDB-lite"/>
    </source>
</evidence>
<sequence length="682" mass="79088">MSVQSIRLPPLPVPERLYPDCPPCDNDKRMLQKETSHKGTRGSRTSRVGPASGYLSTWPAHMTSRITDEARSCFTKEKIRIHGCDDGLSGPPLGKPRFLELLEEHLRQELQDWNPELPKAHERKLQAYRDVFDYFIEDFRTYKPLLTSIKNEYESALGHLRDQIRELVPLRAQLAILSEESDLRIMALCKEEKEEVMKMKEECRNLEKVIDTMREEQKCLQAQVSCLEKDLRAQYLAYRDERDARNLLIDKVNCLANEKEQDHHEEHEEEDLLKLKLTLKVCREDMTRAQVELNQLQADYADVVPRRDWDNLERSHQENQEQLEVLQKDLDKLQAQHDTLVEEHQQAVQERDSLQAKLEGDRAYTPRPEWEKCSVLLGGSERWEEISADLSSQQLLELVLTELGVAPDVQEKEVVLPLVATQSIGDDVPECLHYEGAFKKMSLKKADAVRVIKDVWKEKVTEDEQNEERSNLAEFLRRHLDRQHGERAGDWAYNLLQTCQQHREDDLIGLFYDILTGKVDESVHHGQTHMLSHLLKELIQSDATENGMLTNQEFSEALKRAFPLKEERDIEELDSDGKHRDFLSLVKRQRSEERRQYVNQLRDQLGEKDMVELEDLKMAFKNIDPTLGQATLERYLGLAFQALPTQLEQSQAPLDTELALQRLLVADVNRAGPPPSPPQDPE</sequence>
<feature type="region of interest" description="Disordered" evidence="3">
    <location>
        <begin position="1"/>
        <end position="52"/>
    </location>
</feature>
<feature type="coiled-coil region" evidence="2">
    <location>
        <begin position="189"/>
        <end position="230"/>
    </location>
</feature>
<dbReference type="Proteomes" id="UP001044222">
    <property type="component" value="Unassembled WGS sequence"/>
</dbReference>
<accession>A0A9D3MI71</accession>